<dbReference type="PANTHER" id="PTHR43540:SF15">
    <property type="entry name" value="BLR5631 PROTEIN"/>
    <property type="match status" value="1"/>
</dbReference>
<dbReference type="AlphaFoldDB" id="A0A367VM36"/>
<protein>
    <submittedName>
        <fullName evidence="3">Isochorismatase</fullName>
    </submittedName>
</protein>
<name>A0A367VM36_9PROT</name>
<reference evidence="3 4" key="1">
    <citation type="submission" date="2014-07" db="EMBL/GenBank/DDBJ databases">
        <title>Draft genome sequence of Thalassospira profundimaris R8-17.</title>
        <authorList>
            <person name="Lai Q."/>
            <person name="Shao Z."/>
        </authorList>
    </citation>
    <scope>NUCLEOTIDE SEQUENCE [LARGE SCALE GENOMIC DNA]</scope>
    <source>
        <strain evidence="3 4">R8-17</strain>
    </source>
</reference>
<dbReference type="Gene3D" id="3.40.50.850">
    <property type="entry name" value="Isochorismatase-like"/>
    <property type="match status" value="1"/>
</dbReference>
<dbReference type="InterPro" id="IPR036380">
    <property type="entry name" value="Isochorismatase-like_sf"/>
</dbReference>
<dbReference type="Proteomes" id="UP000253061">
    <property type="component" value="Unassembled WGS sequence"/>
</dbReference>
<dbReference type="InterPro" id="IPR000868">
    <property type="entry name" value="Isochorismatase-like_dom"/>
</dbReference>
<dbReference type="GO" id="GO:0016787">
    <property type="term" value="F:hydrolase activity"/>
    <property type="evidence" value="ECO:0007669"/>
    <property type="project" value="UniProtKB-KW"/>
</dbReference>
<dbReference type="SUPFAM" id="SSF52499">
    <property type="entry name" value="Isochorismatase-like hydrolases"/>
    <property type="match status" value="1"/>
</dbReference>
<evidence type="ECO:0000313" key="4">
    <source>
        <dbReference type="Proteomes" id="UP000253061"/>
    </source>
</evidence>
<evidence type="ECO:0000256" key="1">
    <source>
        <dbReference type="ARBA" id="ARBA00022801"/>
    </source>
</evidence>
<keyword evidence="1" id="KW-0378">Hydrolase</keyword>
<dbReference type="InterPro" id="IPR050272">
    <property type="entry name" value="Isochorismatase-like_hydrls"/>
</dbReference>
<gene>
    <name evidence="3" type="ORF">TH6_02335</name>
</gene>
<dbReference type="CDD" id="cd01014">
    <property type="entry name" value="nicotinamidase_related"/>
    <property type="match status" value="1"/>
</dbReference>
<dbReference type="EMBL" id="JPWB01000001">
    <property type="protein sequence ID" value="RCK25472.1"/>
    <property type="molecule type" value="Genomic_DNA"/>
</dbReference>
<dbReference type="RefSeq" id="WP_062956449.1">
    <property type="nucleotide sequence ID" value="NZ_JPWB01000001.1"/>
</dbReference>
<accession>A0A367VM36</accession>
<sequence>MTAQTIFDIAGAVLPTGTPKNAALIVIDAQEEYRDGKLKLSGLSPALANIQTLLAHWRDQGGTVIHVQHHAEGLFDPSGPYAAIMPEVTPHQGEAILTKSVPSSFGGTKLEELLKQGGFDHVVLTGFMTHLCVSTTARVANEKDYQVTVVADATATRDLPDTLTGKTILAADLHNNELAMLADAFAKIVTMKEILAA</sequence>
<proteinExistence type="predicted"/>
<dbReference type="PANTHER" id="PTHR43540">
    <property type="entry name" value="PEROXYUREIDOACRYLATE/UREIDOACRYLATE AMIDOHYDROLASE-RELATED"/>
    <property type="match status" value="1"/>
</dbReference>
<feature type="domain" description="Isochorismatase-like" evidence="2">
    <location>
        <begin position="22"/>
        <end position="192"/>
    </location>
</feature>
<comment type="caution">
    <text evidence="3">The sequence shown here is derived from an EMBL/GenBank/DDBJ whole genome shotgun (WGS) entry which is preliminary data.</text>
</comment>
<dbReference type="Pfam" id="PF00857">
    <property type="entry name" value="Isochorismatase"/>
    <property type="match status" value="1"/>
</dbReference>
<evidence type="ECO:0000259" key="2">
    <source>
        <dbReference type="Pfam" id="PF00857"/>
    </source>
</evidence>
<evidence type="ECO:0000313" key="3">
    <source>
        <dbReference type="EMBL" id="RCK25472.1"/>
    </source>
</evidence>
<organism evidence="3 4">
    <name type="scientific">Thalassospira profundimaris</name>
    <dbReference type="NCBI Taxonomy" id="502049"/>
    <lineage>
        <taxon>Bacteria</taxon>
        <taxon>Pseudomonadati</taxon>
        <taxon>Pseudomonadota</taxon>
        <taxon>Alphaproteobacteria</taxon>
        <taxon>Rhodospirillales</taxon>
        <taxon>Thalassospiraceae</taxon>
        <taxon>Thalassospira</taxon>
    </lineage>
</organism>